<accession>A0AA96R8A2</accession>
<dbReference type="InterPro" id="IPR009061">
    <property type="entry name" value="DNA-bd_dom_put_sf"/>
</dbReference>
<dbReference type="EMBL" id="CP135130">
    <property type="protein sequence ID" value="WNP38838.1"/>
    <property type="molecule type" value="Genomic_DNA"/>
</dbReference>
<protein>
    <recommendedName>
        <fullName evidence="5">DNA-binding protein</fullName>
    </recommendedName>
</protein>
<evidence type="ECO:0000313" key="3">
    <source>
        <dbReference type="EMBL" id="WNP38838.1"/>
    </source>
</evidence>
<evidence type="ECO:0000313" key="2">
    <source>
        <dbReference type="EMBL" id="WNL32688.1"/>
    </source>
</evidence>
<evidence type="ECO:0000313" key="4">
    <source>
        <dbReference type="EMBL" id="WNP40930.1"/>
    </source>
</evidence>
<reference evidence="3" key="1">
    <citation type="submission" date="2023-09" db="EMBL/GenBank/DDBJ databases">
        <title>Arcobacter tbilisiensis sp. nov. isolated from chicken meat in Tbilisi, Georgia.</title>
        <authorList>
            <person name="Matthias R."/>
            <person name="Zautner A.E."/>
        </authorList>
    </citation>
    <scope>NUCLEOTIDE SEQUENCE</scope>
    <source>
        <strain evidence="3">LEO 101</strain>
        <strain evidence="1">LEO 49</strain>
        <strain evidence="4">LEO 50</strain>
        <strain evidence="2">LEO 53</strain>
    </source>
</reference>
<gene>
    <name evidence="3" type="ORF">RJG58_03860</name>
    <name evidence="4" type="ORF">RMP69_03860</name>
    <name evidence="1" type="ORF">RMQ65_04235</name>
    <name evidence="2" type="ORF">RMQ67_03860</name>
</gene>
<dbReference type="EMBL" id="CP135131">
    <property type="protein sequence ID" value="WNP40930.1"/>
    <property type="molecule type" value="Genomic_DNA"/>
</dbReference>
<sequence>MNLEEEKREIIEDINKMNTESRLWLNTKELSKYLKVSIPLLESWRAKAFGPAYSNLGKRKIIYLKKDIAEFIIYNKVKNL</sequence>
<dbReference type="EMBL" id="CP134855">
    <property type="protein sequence ID" value="WNL32688.1"/>
    <property type="molecule type" value="Genomic_DNA"/>
</dbReference>
<name>A0AA96R8A2_9BACT</name>
<evidence type="ECO:0008006" key="5">
    <source>
        <dbReference type="Google" id="ProtNLM"/>
    </source>
</evidence>
<dbReference type="SUPFAM" id="SSF46955">
    <property type="entry name" value="Putative DNA-binding domain"/>
    <property type="match status" value="1"/>
</dbReference>
<dbReference type="AlphaFoldDB" id="A0AA96R8A2"/>
<organism evidence="3">
    <name type="scientific">Arcobacter sp. AZ-2023</name>
    <dbReference type="NCBI Taxonomy" id="3074453"/>
    <lineage>
        <taxon>Bacteria</taxon>
        <taxon>Pseudomonadati</taxon>
        <taxon>Campylobacterota</taxon>
        <taxon>Epsilonproteobacteria</taxon>
        <taxon>Campylobacterales</taxon>
        <taxon>Arcobacteraceae</taxon>
        <taxon>Arcobacter</taxon>
    </lineage>
</organism>
<dbReference type="EMBL" id="CP134853">
    <property type="protein sequence ID" value="WNL28574.1"/>
    <property type="molecule type" value="Genomic_DNA"/>
</dbReference>
<proteinExistence type="predicted"/>
<evidence type="ECO:0000313" key="1">
    <source>
        <dbReference type="EMBL" id="WNL28574.1"/>
    </source>
</evidence>